<name>A0A8H2ZG94_9SACH</name>
<dbReference type="PRINTS" id="PR00405">
    <property type="entry name" value="REVINTRACTNG"/>
</dbReference>
<proteinExistence type="predicted"/>
<dbReference type="InterPro" id="IPR037278">
    <property type="entry name" value="ARFGAP/RecO"/>
</dbReference>
<evidence type="ECO:0000256" key="2">
    <source>
        <dbReference type="SAM" id="MobiDB-lite"/>
    </source>
</evidence>
<dbReference type="GO" id="GO:0005737">
    <property type="term" value="C:cytoplasm"/>
    <property type="evidence" value="ECO:0007669"/>
    <property type="project" value="TreeGrafter"/>
</dbReference>
<dbReference type="InterPro" id="IPR001164">
    <property type="entry name" value="ArfGAP_dom"/>
</dbReference>
<dbReference type="InterPro" id="IPR038508">
    <property type="entry name" value="ArfGAP_dom_sf"/>
</dbReference>
<dbReference type="GO" id="GO:0005096">
    <property type="term" value="F:GTPase activator activity"/>
    <property type="evidence" value="ECO:0007669"/>
    <property type="project" value="InterPro"/>
</dbReference>
<feature type="domain" description="Arf-GAP" evidence="3">
    <location>
        <begin position="12"/>
        <end position="96"/>
    </location>
</feature>
<comment type="caution">
    <text evidence="4">The sequence shown here is derived from an EMBL/GenBank/DDBJ whole genome shotgun (WGS) entry which is preliminary data.</text>
</comment>
<gene>
    <name evidence="4" type="ORF">KABA2_04S04246</name>
</gene>
<feature type="compositionally biased region" description="Low complexity" evidence="2">
    <location>
        <begin position="205"/>
        <end position="216"/>
    </location>
</feature>
<evidence type="ECO:0000313" key="4">
    <source>
        <dbReference type="EMBL" id="CAB4254349.1"/>
    </source>
</evidence>
<keyword evidence="1" id="KW-0862">Zinc</keyword>
<dbReference type="RefSeq" id="XP_041406193.1">
    <property type="nucleotide sequence ID" value="XM_041550259.1"/>
</dbReference>
<dbReference type="GeneID" id="64857340"/>
<dbReference type="AlphaFoldDB" id="A0A8H2ZG94"/>
<dbReference type="PANTHER" id="PTHR45705">
    <property type="entry name" value="FI20236P1"/>
    <property type="match status" value="1"/>
</dbReference>
<dbReference type="Proteomes" id="UP000644660">
    <property type="component" value="Unassembled WGS sequence"/>
</dbReference>
<organism evidence="4 5">
    <name type="scientific">Maudiozyma barnettii</name>
    <dbReference type="NCBI Taxonomy" id="61262"/>
    <lineage>
        <taxon>Eukaryota</taxon>
        <taxon>Fungi</taxon>
        <taxon>Dikarya</taxon>
        <taxon>Ascomycota</taxon>
        <taxon>Saccharomycotina</taxon>
        <taxon>Saccharomycetes</taxon>
        <taxon>Saccharomycetales</taxon>
        <taxon>Saccharomycetaceae</taxon>
        <taxon>Maudiozyma</taxon>
    </lineage>
</organism>
<dbReference type="Gene3D" id="1.10.220.150">
    <property type="entry name" value="Arf GTPase activating protein"/>
    <property type="match status" value="1"/>
</dbReference>
<feature type="region of interest" description="Disordered" evidence="2">
    <location>
        <begin position="326"/>
        <end position="349"/>
    </location>
</feature>
<dbReference type="EMBL" id="CAEFZW010000004">
    <property type="protein sequence ID" value="CAB4254349.1"/>
    <property type="molecule type" value="Genomic_DNA"/>
</dbReference>
<feature type="compositionally biased region" description="Basic and acidic residues" evidence="2">
    <location>
        <begin position="231"/>
        <end position="241"/>
    </location>
</feature>
<dbReference type="PANTHER" id="PTHR45705:SF9">
    <property type="entry name" value="PROTEIN GTS1"/>
    <property type="match status" value="1"/>
</dbReference>
<dbReference type="InterPro" id="IPR051718">
    <property type="entry name" value="ARF_GTPase-activating"/>
</dbReference>
<dbReference type="GO" id="GO:0008270">
    <property type="term" value="F:zinc ion binding"/>
    <property type="evidence" value="ECO:0007669"/>
    <property type="project" value="UniProtKB-KW"/>
</dbReference>
<dbReference type="SUPFAM" id="SSF57863">
    <property type="entry name" value="ArfGap/RecO-like zinc finger"/>
    <property type="match status" value="1"/>
</dbReference>
<protein>
    <submittedName>
        <fullName evidence="4">Similar to Saccharomyces cerevisiae YGL181W GTS1 Protein involved in Arf3p regulation and in transcription regulation</fullName>
    </submittedName>
</protein>
<dbReference type="SMART" id="SM00105">
    <property type="entry name" value="ArfGap"/>
    <property type="match status" value="1"/>
</dbReference>
<keyword evidence="1" id="KW-0479">Metal-binding</keyword>
<accession>A0A8H2ZG94</accession>
<reference evidence="4 5" key="1">
    <citation type="submission" date="2020-05" db="EMBL/GenBank/DDBJ databases">
        <authorList>
            <person name="Casaregola S."/>
            <person name="Devillers H."/>
            <person name="Grondin C."/>
        </authorList>
    </citation>
    <scope>NUCLEOTIDE SEQUENCE [LARGE SCALE GENOMIC DNA]</scope>
    <source>
        <strain evidence="4 5">CLIB 1767</strain>
    </source>
</reference>
<evidence type="ECO:0000259" key="3">
    <source>
        <dbReference type="PROSITE" id="PS50115"/>
    </source>
</evidence>
<evidence type="ECO:0000313" key="5">
    <source>
        <dbReference type="Proteomes" id="UP000644660"/>
    </source>
</evidence>
<keyword evidence="5" id="KW-1185">Reference proteome</keyword>
<keyword evidence="1" id="KW-0863">Zinc-finger</keyword>
<dbReference type="PROSITE" id="PS50115">
    <property type="entry name" value="ARFGAP"/>
    <property type="match status" value="1"/>
</dbReference>
<feature type="region of interest" description="Disordered" evidence="2">
    <location>
        <begin position="197"/>
        <end position="255"/>
    </location>
</feature>
<evidence type="ECO:0000256" key="1">
    <source>
        <dbReference type="PROSITE-ProRule" id="PRU00288"/>
    </source>
</evidence>
<dbReference type="OrthoDB" id="10266696at2759"/>
<sequence length="389" mass="45049">MSNFSSNTAYQLQLDRFLHSPSQSNQCSDCKNSNPTWCSTTFNVFLCSRCASVHKQILNKDPYYSNIKSIKLDNWTDDELFNFIHKPNNLVNRNIYTTSDNSYDIEQLIKRKYMDPLLESGLAKKRANRKYPLLTNRRARDYELSKYSRHVREIESYDRRFNNEDNIIEALSMAHGNIENAIEILRYNDEAVNSRYYNSDDRSRSSSNSLNSDRYSGSNYGSGRIPSLPRRPVDNGPKDAVFDGSFDGATTTTSKEPKAAIFDGLAPEASSNLQISEYQIQQQELMKQQMLQQQIQQQAAQQPFQQVMPYLAQQSSLQQVQSQQPQPYQQLFSQPTTTPQQVVSQPMSQSAFSQLPLDQQRLLMQQQQLQQQQQFYLQQQQMQFPNQNV</sequence>
<dbReference type="Pfam" id="PF01412">
    <property type="entry name" value="ArfGap"/>
    <property type="match status" value="1"/>
</dbReference>